<evidence type="ECO:0000313" key="2">
    <source>
        <dbReference type="EMBL" id="GAW07621.1"/>
    </source>
</evidence>
<feature type="region of interest" description="Disordered" evidence="1">
    <location>
        <begin position="1"/>
        <end position="157"/>
    </location>
</feature>
<accession>A0A1Q3EKA6</accession>
<dbReference type="PANTHER" id="PTHR35711:SF1">
    <property type="entry name" value="ECTODERMAL, ISOFORM F"/>
    <property type="match status" value="1"/>
</dbReference>
<dbReference type="PANTHER" id="PTHR35711">
    <property type="entry name" value="EXPRESSED PROTEIN"/>
    <property type="match status" value="1"/>
</dbReference>
<keyword evidence="3" id="KW-1185">Reference proteome</keyword>
<organism evidence="2 3">
    <name type="scientific">Lentinula edodes</name>
    <name type="common">Shiitake mushroom</name>
    <name type="synonym">Lentinus edodes</name>
    <dbReference type="NCBI Taxonomy" id="5353"/>
    <lineage>
        <taxon>Eukaryota</taxon>
        <taxon>Fungi</taxon>
        <taxon>Dikarya</taxon>
        <taxon>Basidiomycota</taxon>
        <taxon>Agaricomycotina</taxon>
        <taxon>Agaricomycetes</taxon>
        <taxon>Agaricomycetidae</taxon>
        <taxon>Agaricales</taxon>
        <taxon>Marasmiineae</taxon>
        <taxon>Omphalotaceae</taxon>
        <taxon>Lentinula</taxon>
    </lineage>
</organism>
<reference evidence="2 3" key="1">
    <citation type="submission" date="2016-08" db="EMBL/GenBank/DDBJ databases">
        <authorList>
            <consortium name="Lentinula edodes genome sequencing consortium"/>
            <person name="Sakamoto Y."/>
            <person name="Nakade K."/>
            <person name="Sato S."/>
            <person name="Yoshida Y."/>
            <person name="Miyazaki K."/>
            <person name="Natsume S."/>
            <person name="Konno N."/>
        </authorList>
    </citation>
    <scope>NUCLEOTIDE SEQUENCE [LARGE SCALE GENOMIC DNA]</scope>
    <source>
        <strain evidence="2 3">NBRC 111202</strain>
    </source>
</reference>
<dbReference type="EMBL" id="BDGU01000480">
    <property type="protein sequence ID" value="GAW07621.1"/>
    <property type="molecule type" value="Genomic_DNA"/>
</dbReference>
<dbReference type="STRING" id="5353.A0A1Q3EKA6"/>
<feature type="compositionally biased region" description="Acidic residues" evidence="1">
    <location>
        <begin position="129"/>
        <end position="150"/>
    </location>
</feature>
<feature type="compositionally biased region" description="Polar residues" evidence="1">
    <location>
        <begin position="40"/>
        <end position="55"/>
    </location>
</feature>
<feature type="compositionally biased region" description="Acidic residues" evidence="1">
    <location>
        <begin position="15"/>
        <end position="31"/>
    </location>
</feature>
<dbReference type="AlphaFoldDB" id="A0A1Q3EKA6"/>
<comment type="caution">
    <text evidence="2">The sequence shown here is derived from an EMBL/GenBank/DDBJ whole genome shotgun (WGS) entry which is preliminary data.</text>
</comment>
<gene>
    <name evidence="2" type="ORF">LENED_009628</name>
</gene>
<evidence type="ECO:0000313" key="3">
    <source>
        <dbReference type="Proteomes" id="UP000188533"/>
    </source>
</evidence>
<sequence>MPFKKAKASIYVMDSDADESDKEGEEDEEDENGQRDTHTSSRAHTGKQTVSSGSQKPGPGVRSRHESNFPSENLNKNEWGDEDDNGEDSTGGEGGRDDDNAGGDGGGDEGGDGGGDGGGDEGGDRGGDEGGDGDEGDGDEGDEDDDDMEESDKPMVAERWLSLPLKKKYGPDEAKNNINTFSRELYQGALHINTIHEVVNVRSTPQDCLLAHGGGDKRAGPKLLNTSLHWLGLSAAEMRLSRWNNALIAKLAHEAQRVHSIIRDGRFGKKVDWKQLFRDRFSKFYKAIESHRSLPGETPGERQAWLLAAYEKRSRSSKTSSLRRWKYQSRLGAAAIMIKLAESTRDLDGAAFWAYAFQSVKILGERGMSDEEDDEEDVVIDGVQTKQDVKLVKILWFRHESFRSLLQRIDETPKVENEIFTQQGRFQVKRVRSNIVDERKPPTGYPKQVFRPEYLQKLLPHEKEALKLKKMPEFILRAHLD</sequence>
<reference evidence="2 3" key="2">
    <citation type="submission" date="2017-02" db="EMBL/GenBank/DDBJ databases">
        <title>A genome survey and senescence transcriptome analysis in Lentinula edodes.</title>
        <authorList>
            <person name="Sakamoto Y."/>
            <person name="Nakade K."/>
            <person name="Sato S."/>
            <person name="Yoshida Y."/>
            <person name="Miyazaki K."/>
            <person name="Natsume S."/>
            <person name="Konno N."/>
        </authorList>
    </citation>
    <scope>NUCLEOTIDE SEQUENCE [LARGE SCALE GENOMIC DNA]</scope>
    <source>
        <strain evidence="2 3">NBRC 111202</strain>
    </source>
</reference>
<protein>
    <submittedName>
        <fullName evidence="2">Uncharacterized protein</fullName>
    </submittedName>
</protein>
<proteinExistence type="predicted"/>
<evidence type="ECO:0000256" key="1">
    <source>
        <dbReference type="SAM" id="MobiDB-lite"/>
    </source>
</evidence>
<name>A0A1Q3EKA6_LENED</name>
<dbReference type="Proteomes" id="UP000188533">
    <property type="component" value="Unassembled WGS sequence"/>
</dbReference>